<reference evidence="10 11" key="1">
    <citation type="journal article" date="2018" name="Environ. Microbiol.">
        <title>Genomes of ubiquitous marine and hypersaline Hydrogenovibrio, Thiomicrorhabdus and Thiomicrospira spp. encode a diversity of mechanisms to sustain chemolithoautotrophy in heterogeneous environments.</title>
        <authorList>
            <person name="Scott K.M."/>
            <person name="Williams J."/>
            <person name="Porter C.M.B."/>
            <person name="Russel S."/>
            <person name="Harmer T.L."/>
            <person name="Paul J.H."/>
            <person name="Antonen K.M."/>
            <person name="Bridges M.K."/>
            <person name="Camper G.J."/>
            <person name="Campla C.K."/>
            <person name="Casella L.G."/>
            <person name="Chase E."/>
            <person name="Conrad J.W."/>
            <person name="Cruz M.C."/>
            <person name="Dunlap D.S."/>
            <person name="Duran L."/>
            <person name="Fahsbender E.M."/>
            <person name="Goldsmith D.B."/>
            <person name="Keeley R.F."/>
            <person name="Kondoff M.R."/>
            <person name="Kussy B.I."/>
            <person name="Lane M.K."/>
            <person name="Lawler S."/>
            <person name="Leigh B.A."/>
            <person name="Lewis C."/>
            <person name="Lostal L.M."/>
            <person name="Marking D."/>
            <person name="Mancera P.A."/>
            <person name="McClenthan E.C."/>
            <person name="McIntyre E.A."/>
            <person name="Mine J.A."/>
            <person name="Modi S."/>
            <person name="Moore B.D."/>
            <person name="Morgan W.A."/>
            <person name="Nelson K.M."/>
            <person name="Nguyen K.N."/>
            <person name="Ogburn N."/>
            <person name="Parrino D.G."/>
            <person name="Pedapudi A.D."/>
            <person name="Pelham R.P."/>
            <person name="Preece A.M."/>
            <person name="Rampersad E.A."/>
            <person name="Richardson J.C."/>
            <person name="Rodgers C.M."/>
            <person name="Schaffer B.L."/>
            <person name="Sheridan N.E."/>
            <person name="Solone M.R."/>
            <person name="Staley Z.R."/>
            <person name="Tabuchi M."/>
            <person name="Waide R.J."/>
            <person name="Wanjugi P.W."/>
            <person name="Young S."/>
            <person name="Clum A."/>
            <person name="Daum C."/>
            <person name="Huntemann M."/>
            <person name="Ivanova N."/>
            <person name="Kyrpides N."/>
            <person name="Mikhailova N."/>
            <person name="Palaniappan K."/>
            <person name="Pillay M."/>
            <person name="Reddy T.B.K."/>
            <person name="Shapiro N."/>
            <person name="Stamatis D."/>
            <person name="Varghese N."/>
            <person name="Woyke T."/>
            <person name="Boden R."/>
            <person name="Freyermuth S.K."/>
            <person name="Kerfeld C.A."/>
        </authorList>
    </citation>
    <scope>NUCLEOTIDE SEQUENCE [LARGE SCALE GENOMIC DNA]</scope>
    <source>
        <strain evidence="10 11">JR-2</strain>
    </source>
</reference>
<dbReference type="InterPro" id="IPR024478">
    <property type="entry name" value="HlyB_4HB_MCP"/>
</dbReference>
<feature type="domain" description="HAMP" evidence="9">
    <location>
        <begin position="345"/>
        <end position="397"/>
    </location>
</feature>
<feature type="domain" description="T-SNARE coiled-coil homology" evidence="8">
    <location>
        <begin position="606"/>
        <end position="668"/>
    </location>
</feature>
<dbReference type="InterPro" id="IPR047347">
    <property type="entry name" value="YvaQ-like_sensor"/>
</dbReference>
<dbReference type="InterPro" id="IPR004089">
    <property type="entry name" value="MCPsignal_dom"/>
</dbReference>
<feature type="coiled-coil region" evidence="6">
    <location>
        <begin position="39"/>
        <end position="73"/>
    </location>
</feature>
<evidence type="ECO:0000256" key="5">
    <source>
        <dbReference type="PROSITE-ProRule" id="PRU00284"/>
    </source>
</evidence>
<dbReference type="Proteomes" id="UP000285478">
    <property type="component" value="Chromosome"/>
</dbReference>
<dbReference type="InterPro" id="IPR003660">
    <property type="entry name" value="HAMP_dom"/>
</dbReference>
<evidence type="ECO:0000313" key="10">
    <source>
        <dbReference type="EMBL" id="QAB14804.1"/>
    </source>
</evidence>
<dbReference type="KEGG" id="htr:EPV75_03520"/>
<dbReference type="Gene3D" id="1.10.287.950">
    <property type="entry name" value="Methyl-accepting chemotaxis protein"/>
    <property type="match status" value="1"/>
</dbReference>
<dbReference type="Gene3D" id="1.20.120.1530">
    <property type="match status" value="1"/>
</dbReference>
<proteinExistence type="inferred from homology"/>
<dbReference type="PANTHER" id="PTHR43531">
    <property type="entry name" value="PROTEIN ICFG"/>
    <property type="match status" value="1"/>
</dbReference>
<evidence type="ECO:0000256" key="2">
    <source>
        <dbReference type="ARBA" id="ARBA00022481"/>
    </source>
</evidence>
<dbReference type="Pfam" id="PF13682">
    <property type="entry name" value="CZB"/>
    <property type="match status" value="1"/>
</dbReference>
<dbReference type="PRINTS" id="PR00260">
    <property type="entry name" value="CHEMTRNSDUCR"/>
</dbReference>
<dbReference type="SMART" id="SM00304">
    <property type="entry name" value="HAMP"/>
    <property type="match status" value="2"/>
</dbReference>
<dbReference type="InterPro" id="IPR051310">
    <property type="entry name" value="MCP_chemotaxis"/>
</dbReference>
<dbReference type="EMBL" id="CP035033">
    <property type="protein sequence ID" value="QAB14804.1"/>
    <property type="molecule type" value="Genomic_DNA"/>
</dbReference>
<keyword evidence="6" id="KW-0175">Coiled coil</keyword>
<dbReference type="Pfam" id="PF00015">
    <property type="entry name" value="MCPsignal"/>
    <property type="match status" value="1"/>
</dbReference>
<dbReference type="CDD" id="cd11386">
    <property type="entry name" value="MCP_signal"/>
    <property type="match status" value="1"/>
</dbReference>
<accession>A0A410H1M7</accession>
<evidence type="ECO:0000259" key="7">
    <source>
        <dbReference type="PROSITE" id="PS50111"/>
    </source>
</evidence>
<dbReference type="PROSITE" id="PS50885">
    <property type="entry name" value="HAMP"/>
    <property type="match status" value="2"/>
</dbReference>
<organism evidence="10 11">
    <name type="scientific">Hydrogenovibrio thermophilus</name>
    <dbReference type="NCBI Taxonomy" id="265883"/>
    <lineage>
        <taxon>Bacteria</taxon>
        <taxon>Pseudomonadati</taxon>
        <taxon>Pseudomonadota</taxon>
        <taxon>Gammaproteobacteria</taxon>
        <taxon>Thiotrichales</taxon>
        <taxon>Piscirickettsiaceae</taxon>
        <taxon>Hydrogenovibrio</taxon>
    </lineage>
</organism>
<evidence type="ECO:0000313" key="11">
    <source>
        <dbReference type="Proteomes" id="UP000285478"/>
    </source>
</evidence>
<dbReference type="CDD" id="cd06225">
    <property type="entry name" value="HAMP"/>
    <property type="match status" value="1"/>
</dbReference>
<protein>
    <submittedName>
        <fullName evidence="10">HAMP domain-containing protein</fullName>
    </submittedName>
</protein>
<evidence type="ECO:0000256" key="3">
    <source>
        <dbReference type="ARBA" id="ARBA00023224"/>
    </source>
</evidence>
<keyword evidence="11" id="KW-1185">Reference proteome</keyword>
<dbReference type="GO" id="GO:0005886">
    <property type="term" value="C:plasma membrane"/>
    <property type="evidence" value="ECO:0007669"/>
    <property type="project" value="TreeGrafter"/>
</dbReference>
<dbReference type="Gene3D" id="6.10.340.10">
    <property type="match status" value="1"/>
</dbReference>
<dbReference type="RefSeq" id="WP_128384483.1">
    <property type="nucleotide sequence ID" value="NZ_CP035033.1"/>
</dbReference>
<keyword evidence="2" id="KW-0488">Methylation</keyword>
<sequence>MGIKTRMFIGIFGAVLFLLASNLVAQYVFGETSKTINQIVNVNEVKVALLNRLKNLADERAILSRDLVVLENEELIQTSRARLTETANEIAEVFDALEKASLDPKEQAYFDAIRQNVVSANTAFGSFMVMVDEGFIEDAVDILVGEFGSKYQAFSDIVSEFKVYEENKNKASVNGLAEQESFGTSLLWGVLIASVVIFSIAGTIVARSFMNPINAMRETMAKIIETGELNHRVEVYSKDELGETAHSINDLLKTIHDAIDDVNSVMHEVSNGSFHRKIEHEYQGDFMTLKQGVNESVVQIHNMVQMLRDTAANLRNGVLKSVKASDVELSGDYASVMGDLEISMNQMAKTVNDISVTLGALSHGDFSKRVETDARGEFTVLKDAINTTVEGLEAFVEEVAVVQTRISEGDLTEQVSGHYQGKMAVLKDSLNSSTRNMSEMIGKVGEVTRLVADESRSIADGSESISNRIQQQTVSLERTSTQMMQMTNTVRNNADSANNANQMTQEAQQKLEDGVGIMQKALQSMDEMSEASQKINDIITLIDGIAFQTNLLALNAAVEAARAGEHGRGFAVVAGEVRNLAGKSADAASEIKKLIENSVSISEQSGDYVRQTSDALTHINTSMGEISAMISTIAKASNEQAEGIDNVSQAISEMDTTTQQNAGLVEEAAAGSQDLLQQSSDLLGLVSEFKVDHTVLERVHKLQQSASAQEFDKMVQAHLAWKAKIRGFVDGMDIGVTYETATDHTACVLGKWYYGEGQAYAQLPLMQELGKEHEEMHQGIKKVMDAKEIGDTEMVEAGLAQVDDKSEKVVAILHQLMDEVG</sequence>
<dbReference type="SMART" id="SM00283">
    <property type="entry name" value="MA"/>
    <property type="match status" value="1"/>
</dbReference>
<dbReference type="PANTHER" id="PTHR43531:SF14">
    <property type="entry name" value="METHYL-ACCEPTING CHEMOTAXIS PROTEIN I-RELATED"/>
    <property type="match status" value="1"/>
</dbReference>
<dbReference type="Gene3D" id="1.20.120.30">
    <property type="entry name" value="Aspartate receptor, ligand-binding domain"/>
    <property type="match status" value="1"/>
</dbReference>
<dbReference type="InterPro" id="IPR004090">
    <property type="entry name" value="Chemotax_Me-accpt_rcpt"/>
</dbReference>
<comment type="similarity">
    <text evidence="4">Belongs to the methyl-accepting chemotaxis (MCP) protein family.</text>
</comment>
<dbReference type="GO" id="GO:0004888">
    <property type="term" value="F:transmembrane signaling receptor activity"/>
    <property type="evidence" value="ECO:0007669"/>
    <property type="project" value="InterPro"/>
</dbReference>
<dbReference type="Pfam" id="PF12729">
    <property type="entry name" value="4HB_MCP_1"/>
    <property type="match status" value="1"/>
</dbReference>
<dbReference type="SUPFAM" id="SSF158472">
    <property type="entry name" value="HAMP domain-like"/>
    <property type="match status" value="1"/>
</dbReference>
<name>A0A410H1M7_9GAMM</name>
<dbReference type="Pfam" id="PF18947">
    <property type="entry name" value="HAMP_2"/>
    <property type="match status" value="1"/>
</dbReference>
<evidence type="ECO:0000256" key="1">
    <source>
        <dbReference type="ARBA" id="ARBA00004370"/>
    </source>
</evidence>
<dbReference type="SUPFAM" id="SSF58104">
    <property type="entry name" value="Methyl-accepting chemotaxis protein (MCP) signaling domain"/>
    <property type="match status" value="1"/>
</dbReference>
<gene>
    <name evidence="10" type="ORF">EPV75_03520</name>
</gene>
<dbReference type="InterPro" id="IPR025991">
    <property type="entry name" value="Chemoreceptor_zinc-bind_dom"/>
</dbReference>
<comment type="subcellular location">
    <subcellularLocation>
        <location evidence="1">Membrane</location>
    </subcellularLocation>
</comment>
<dbReference type="GO" id="GO:0006935">
    <property type="term" value="P:chemotaxis"/>
    <property type="evidence" value="ECO:0007669"/>
    <property type="project" value="UniProtKB-KW"/>
</dbReference>
<evidence type="ECO:0000256" key="4">
    <source>
        <dbReference type="ARBA" id="ARBA00029447"/>
    </source>
</evidence>
<keyword evidence="3 5" id="KW-0807">Transducer</keyword>
<evidence type="ECO:0000259" key="8">
    <source>
        <dbReference type="PROSITE" id="PS50192"/>
    </source>
</evidence>
<feature type="domain" description="HAMP" evidence="9">
    <location>
        <begin position="207"/>
        <end position="260"/>
    </location>
</feature>
<dbReference type="GO" id="GO:0007165">
    <property type="term" value="P:signal transduction"/>
    <property type="evidence" value="ECO:0007669"/>
    <property type="project" value="UniProtKB-KW"/>
</dbReference>
<dbReference type="AlphaFoldDB" id="A0A410H1M7"/>
<dbReference type="PROSITE" id="PS50111">
    <property type="entry name" value="CHEMOTAXIS_TRANSDUC_2"/>
    <property type="match status" value="1"/>
</dbReference>
<dbReference type="Pfam" id="PF00672">
    <property type="entry name" value="HAMP"/>
    <property type="match status" value="1"/>
</dbReference>
<evidence type="ECO:0000256" key="6">
    <source>
        <dbReference type="SAM" id="Coils"/>
    </source>
</evidence>
<dbReference type="FunFam" id="1.10.287.950:FF:000001">
    <property type="entry name" value="Methyl-accepting chemotaxis sensory transducer"/>
    <property type="match status" value="1"/>
</dbReference>
<dbReference type="CDD" id="cd19411">
    <property type="entry name" value="MCP2201-like_sensor"/>
    <property type="match status" value="1"/>
</dbReference>
<dbReference type="InterPro" id="IPR000727">
    <property type="entry name" value="T_SNARE_dom"/>
</dbReference>
<evidence type="ECO:0000259" key="9">
    <source>
        <dbReference type="PROSITE" id="PS50885"/>
    </source>
</evidence>
<feature type="domain" description="Methyl-accepting transducer" evidence="7">
    <location>
        <begin position="447"/>
        <end position="676"/>
    </location>
</feature>
<dbReference type="PROSITE" id="PS50192">
    <property type="entry name" value="T_SNARE"/>
    <property type="match status" value="1"/>
</dbReference>